<proteinExistence type="predicted"/>
<evidence type="ECO:0000313" key="2">
    <source>
        <dbReference type="EMBL" id="JAE01603.1"/>
    </source>
</evidence>
<feature type="transmembrane region" description="Helical" evidence="1">
    <location>
        <begin position="20"/>
        <end position="39"/>
    </location>
</feature>
<accession>A0A0A9F024</accession>
<keyword evidence="1" id="KW-1133">Transmembrane helix</keyword>
<reference evidence="2" key="2">
    <citation type="journal article" date="2015" name="Data Brief">
        <title>Shoot transcriptome of the giant reed, Arundo donax.</title>
        <authorList>
            <person name="Barrero R.A."/>
            <person name="Guerrero F.D."/>
            <person name="Moolhuijzen P."/>
            <person name="Goolsby J.A."/>
            <person name="Tidwell J."/>
            <person name="Bellgard S.E."/>
            <person name="Bellgard M.I."/>
        </authorList>
    </citation>
    <scope>NUCLEOTIDE SEQUENCE</scope>
    <source>
        <tissue evidence="2">Shoot tissue taken approximately 20 cm above the soil surface</tissue>
    </source>
</reference>
<sequence>MNQPDFLGGLFSCLSSSHSLLIIVISLTNIYAVGIAILLPRLSLVTLQFGLRSCS</sequence>
<keyword evidence="1" id="KW-0812">Transmembrane</keyword>
<keyword evidence="1" id="KW-0472">Membrane</keyword>
<dbReference type="AlphaFoldDB" id="A0A0A9F024"/>
<reference evidence="2" key="1">
    <citation type="submission" date="2014-09" db="EMBL/GenBank/DDBJ databases">
        <authorList>
            <person name="Magalhaes I.L.F."/>
            <person name="Oliveira U."/>
            <person name="Santos F.R."/>
            <person name="Vidigal T.H.D.A."/>
            <person name="Brescovit A.D."/>
            <person name="Santos A.J."/>
        </authorList>
    </citation>
    <scope>NUCLEOTIDE SEQUENCE</scope>
    <source>
        <tissue evidence="2">Shoot tissue taken approximately 20 cm above the soil surface</tissue>
    </source>
</reference>
<organism evidence="2">
    <name type="scientific">Arundo donax</name>
    <name type="common">Giant reed</name>
    <name type="synonym">Donax arundinaceus</name>
    <dbReference type="NCBI Taxonomy" id="35708"/>
    <lineage>
        <taxon>Eukaryota</taxon>
        <taxon>Viridiplantae</taxon>
        <taxon>Streptophyta</taxon>
        <taxon>Embryophyta</taxon>
        <taxon>Tracheophyta</taxon>
        <taxon>Spermatophyta</taxon>
        <taxon>Magnoliopsida</taxon>
        <taxon>Liliopsida</taxon>
        <taxon>Poales</taxon>
        <taxon>Poaceae</taxon>
        <taxon>PACMAD clade</taxon>
        <taxon>Arundinoideae</taxon>
        <taxon>Arundineae</taxon>
        <taxon>Arundo</taxon>
    </lineage>
</organism>
<dbReference type="EMBL" id="GBRH01196293">
    <property type="protein sequence ID" value="JAE01603.1"/>
    <property type="molecule type" value="Transcribed_RNA"/>
</dbReference>
<protein>
    <submittedName>
        <fullName evidence="2">Uncharacterized protein</fullName>
    </submittedName>
</protein>
<name>A0A0A9F024_ARUDO</name>
<evidence type="ECO:0000256" key="1">
    <source>
        <dbReference type="SAM" id="Phobius"/>
    </source>
</evidence>